<keyword evidence="2" id="KW-1185">Reference proteome</keyword>
<gene>
    <name evidence="1" type="ORF">BpHYR1_039942</name>
</gene>
<name>A0A3M7PME8_BRAPC</name>
<dbReference type="EMBL" id="REGN01009841">
    <property type="protein sequence ID" value="RNA00282.1"/>
    <property type="molecule type" value="Genomic_DNA"/>
</dbReference>
<organism evidence="1 2">
    <name type="scientific">Brachionus plicatilis</name>
    <name type="common">Marine rotifer</name>
    <name type="synonym">Brachionus muelleri</name>
    <dbReference type="NCBI Taxonomy" id="10195"/>
    <lineage>
        <taxon>Eukaryota</taxon>
        <taxon>Metazoa</taxon>
        <taxon>Spiralia</taxon>
        <taxon>Gnathifera</taxon>
        <taxon>Rotifera</taxon>
        <taxon>Eurotatoria</taxon>
        <taxon>Monogononta</taxon>
        <taxon>Pseudotrocha</taxon>
        <taxon>Ploima</taxon>
        <taxon>Brachionidae</taxon>
        <taxon>Brachionus</taxon>
    </lineage>
</organism>
<evidence type="ECO:0000313" key="2">
    <source>
        <dbReference type="Proteomes" id="UP000276133"/>
    </source>
</evidence>
<evidence type="ECO:0000313" key="1">
    <source>
        <dbReference type="EMBL" id="RNA00282.1"/>
    </source>
</evidence>
<proteinExistence type="predicted"/>
<dbReference type="AlphaFoldDB" id="A0A3M7PME8"/>
<reference evidence="1 2" key="1">
    <citation type="journal article" date="2018" name="Sci. Rep.">
        <title>Genomic signatures of local adaptation to the degree of environmental predictability in rotifers.</title>
        <authorList>
            <person name="Franch-Gras L."/>
            <person name="Hahn C."/>
            <person name="Garcia-Roger E.M."/>
            <person name="Carmona M.J."/>
            <person name="Serra M."/>
            <person name="Gomez A."/>
        </authorList>
    </citation>
    <scope>NUCLEOTIDE SEQUENCE [LARGE SCALE GENOMIC DNA]</scope>
    <source>
        <strain evidence="1">HYR1</strain>
    </source>
</reference>
<accession>A0A3M7PME8</accession>
<dbReference type="Proteomes" id="UP000276133">
    <property type="component" value="Unassembled WGS sequence"/>
</dbReference>
<sequence length="60" mass="6952">MLKKSSLIRHVLGVKFLNSDARRRPGIHPISRSERSLRKKIIKIKNIIITKANFLSLIFV</sequence>
<comment type="caution">
    <text evidence="1">The sequence shown here is derived from an EMBL/GenBank/DDBJ whole genome shotgun (WGS) entry which is preliminary data.</text>
</comment>
<protein>
    <submittedName>
        <fullName evidence="1">Uncharacterized protein</fullName>
    </submittedName>
</protein>